<comment type="caution">
    <text evidence="1">The sequence shown here is derived from an EMBL/GenBank/DDBJ whole genome shotgun (WGS) entry which is preliminary data.</text>
</comment>
<accession>A0A922IAS6</accession>
<protein>
    <submittedName>
        <fullName evidence="1">Uncharacterized protein</fullName>
    </submittedName>
</protein>
<reference evidence="1" key="1">
    <citation type="submission" date="2013-05" db="EMBL/GenBank/DDBJ databases">
        <authorList>
            <person name="Yim A.K.Y."/>
            <person name="Chan T.F."/>
            <person name="Ji K.M."/>
            <person name="Liu X.Y."/>
            <person name="Zhou J.W."/>
            <person name="Li R.Q."/>
            <person name="Yang K.Y."/>
            <person name="Li J."/>
            <person name="Li M."/>
            <person name="Law P.T.W."/>
            <person name="Wu Y.L."/>
            <person name="Cai Z.L."/>
            <person name="Qin H."/>
            <person name="Bao Y."/>
            <person name="Leung R.K.K."/>
            <person name="Ng P.K.S."/>
            <person name="Zou J."/>
            <person name="Zhong X.J."/>
            <person name="Ran P.X."/>
            <person name="Zhong N.S."/>
            <person name="Liu Z.G."/>
            <person name="Tsui S.K.W."/>
        </authorList>
    </citation>
    <scope>NUCLEOTIDE SEQUENCE</scope>
    <source>
        <strain evidence="1">Derf</strain>
        <tissue evidence="1">Whole organism</tissue>
    </source>
</reference>
<reference evidence="1" key="2">
    <citation type="journal article" date="2022" name="Res Sq">
        <title>Comparative Genomics Reveals Insights into the Divergent Evolution of Astigmatic Mites and Household Pest Adaptations.</title>
        <authorList>
            <person name="Xiong Q."/>
            <person name="Wan A.T.-Y."/>
            <person name="Liu X.-Y."/>
            <person name="Fung C.S.-H."/>
            <person name="Xiao X."/>
            <person name="Malainual N."/>
            <person name="Hou J."/>
            <person name="Wang L."/>
            <person name="Wang M."/>
            <person name="Yang K."/>
            <person name="Cui Y."/>
            <person name="Leung E."/>
            <person name="Nong W."/>
            <person name="Shin S.-K."/>
            <person name="Au S."/>
            <person name="Jeong K.Y."/>
            <person name="Chew F.T."/>
            <person name="Hui J."/>
            <person name="Leung T.F."/>
            <person name="Tungtrongchitr A."/>
            <person name="Zhong N."/>
            <person name="Liu Z."/>
            <person name="Tsui S."/>
        </authorList>
    </citation>
    <scope>NUCLEOTIDE SEQUENCE</scope>
    <source>
        <strain evidence="1">Derf</strain>
        <tissue evidence="1">Whole organism</tissue>
    </source>
</reference>
<proteinExistence type="predicted"/>
<organism evidence="1 2">
    <name type="scientific">Dermatophagoides farinae</name>
    <name type="common">American house dust mite</name>
    <dbReference type="NCBI Taxonomy" id="6954"/>
    <lineage>
        <taxon>Eukaryota</taxon>
        <taxon>Metazoa</taxon>
        <taxon>Ecdysozoa</taxon>
        <taxon>Arthropoda</taxon>
        <taxon>Chelicerata</taxon>
        <taxon>Arachnida</taxon>
        <taxon>Acari</taxon>
        <taxon>Acariformes</taxon>
        <taxon>Sarcoptiformes</taxon>
        <taxon>Astigmata</taxon>
        <taxon>Psoroptidia</taxon>
        <taxon>Analgoidea</taxon>
        <taxon>Pyroglyphidae</taxon>
        <taxon>Dermatophagoidinae</taxon>
        <taxon>Dermatophagoides</taxon>
    </lineage>
</organism>
<evidence type="ECO:0000313" key="2">
    <source>
        <dbReference type="Proteomes" id="UP000790347"/>
    </source>
</evidence>
<sequence>MRADGYCKRHCFKASLKPSQRLHHQQLRPFVQEVLGLVMVLEQVLQRQIVAALEVIVMEQEVTLVLMRPFVVDLAELDQTMIVLRLNLN</sequence>
<keyword evidence="2" id="KW-1185">Reference proteome</keyword>
<dbReference type="AlphaFoldDB" id="A0A922IAS6"/>
<evidence type="ECO:0000313" key="1">
    <source>
        <dbReference type="EMBL" id="KAH9527585.1"/>
    </source>
</evidence>
<dbReference type="Proteomes" id="UP000790347">
    <property type="component" value="Unassembled WGS sequence"/>
</dbReference>
<dbReference type="EMBL" id="ASGP02000001">
    <property type="protein sequence ID" value="KAH9527585.1"/>
    <property type="molecule type" value="Genomic_DNA"/>
</dbReference>
<name>A0A922IAS6_DERFA</name>
<gene>
    <name evidence="1" type="ORF">DERF_001592</name>
</gene>